<comment type="caution">
    <text evidence="1">The sequence shown here is derived from an EMBL/GenBank/DDBJ whole genome shotgun (WGS) entry which is preliminary data.</text>
</comment>
<proteinExistence type="predicted"/>
<sequence>GGFRISGGACESRGGGDGLEGLVANCPSLTHEGYWVMFVVEKVIEYVLLVEMDLDRACGGERDFFLGGGKGVLSFGCSSLEDVRLT</sequence>
<accession>A0A699JBI4</accession>
<gene>
    <name evidence="1" type="ORF">Tci_596318</name>
</gene>
<evidence type="ECO:0000313" key="1">
    <source>
        <dbReference type="EMBL" id="GFA24346.1"/>
    </source>
</evidence>
<name>A0A699JBI4_TANCI</name>
<dbReference type="EMBL" id="BKCJ010391421">
    <property type="protein sequence ID" value="GFA24346.1"/>
    <property type="molecule type" value="Genomic_DNA"/>
</dbReference>
<protein>
    <submittedName>
        <fullName evidence="1">Uncharacterized protein</fullName>
    </submittedName>
</protein>
<feature type="non-terminal residue" evidence="1">
    <location>
        <position position="1"/>
    </location>
</feature>
<reference evidence="1" key="1">
    <citation type="journal article" date="2019" name="Sci. Rep.">
        <title>Draft genome of Tanacetum cinerariifolium, the natural source of mosquito coil.</title>
        <authorList>
            <person name="Yamashiro T."/>
            <person name="Shiraishi A."/>
            <person name="Satake H."/>
            <person name="Nakayama K."/>
        </authorList>
    </citation>
    <scope>NUCLEOTIDE SEQUENCE</scope>
</reference>
<dbReference type="AlphaFoldDB" id="A0A699JBI4"/>
<organism evidence="1">
    <name type="scientific">Tanacetum cinerariifolium</name>
    <name type="common">Dalmatian daisy</name>
    <name type="synonym">Chrysanthemum cinerariifolium</name>
    <dbReference type="NCBI Taxonomy" id="118510"/>
    <lineage>
        <taxon>Eukaryota</taxon>
        <taxon>Viridiplantae</taxon>
        <taxon>Streptophyta</taxon>
        <taxon>Embryophyta</taxon>
        <taxon>Tracheophyta</taxon>
        <taxon>Spermatophyta</taxon>
        <taxon>Magnoliopsida</taxon>
        <taxon>eudicotyledons</taxon>
        <taxon>Gunneridae</taxon>
        <taxon>Pentapetalae</taxon>
        <taxon>asterids</taxon>
        <taxon>campanulids</taxon>
        <taxon>Asterales</taxon>
        <taxon>Asteraceae</taxon>
        <taxon>Asteroideae</taxon>
        <taxon>Anthemideae</taxon>
        <taxon>Anthemidinae</taxon>
        <taxon>Tanacetum</taxon>
    </lineage>
</organism>